<evidence type="ECO:0000256" key="1">
    <source>
        <dbReference type="SAM" id="Phobius"/>
    </source>
</evidence>
<dbReference type="Proteomes" id="UP000735302">
    <property type="component" value="Unassembled WGS sequence"/>
</dbReference>
<reference evidence="2 3" key="1">
    <citation type="journal article" date="2021" name="Elife">
        <title>Chloroplast acquisition without the gene transfer in kleptoplastic sea slugs, Plakobranchus ocellatus.</title>
        <authorList>
            <person name="Maeda T."/>
            <person name="Takahashi S."/>
            <person name="Yoshida T."/>
            <person name="Shimamura S."/>
            <person name="Takaki Y."/>
            <person name="Nagai Y."/>
            <person name="Toyoda A."/>
            <person name="Suzuki Y."/>
            <person name="Arimoto A."/>
            <person name="Ishii H."/>
            <person name="Satoh N."/>
            <person name="Nishiyama T."/>
            <person name="Hasebe M."/>
            <person name="Maruyama T."/>
            <person name="Minagawa J."/>
            <person name="Obokata J."/>
            <person name="Shigenobu S."/>
        </authorList>
    </citation>
    <scope>NUCLEOTIDE SEQUENCE [LARGE SCALE GENOMIC DNA]</scope>
</reference>
<dbReference type="AlphaFoldDB" id="A0AAV4CRZ1"/>
<comment type="caution">
    <text evidence="2">The sequence shown here is derived from an EMBL/GenBank/DDBJ whole genome shotgun (WGS) entry which is preliminary data.</text>
</comment>
<organism evidence="2 3">
    <name type="scientific">Plakobranchus ocellatus</name>
    <dbReference type="NCBI Taxonomy" id="259542"/>
    <lineage>
        <taxon>Eukaryota</taxon>
        <taxon>Metazoa</taxon>
        <taxon>Spiralia</taxon>
        <taxon>Lophotrochozoa</taxon>
        <taxon>Mollusca</taxon>
        <taxon>Gastropoda</taxon>
        <taxon>Heterobranchia</taxon>
        <taxon>Euthyneura</taxon>
        <taxon>Panpulmonata</taxon>
        <taxon>Sacoglossa</taxon>
        <taxon>Placobranchoidea</taxon>
        <taxon>Plakobranchidae</taxon>
        <taxon>Plakobranchus</taxon>
    </lineage>
</organism>
<keyword evidence="3" id="KW-1185">Reference proteome</keyword>
<keyword evidence="1" id="KW-0812">Transmembrane</keyword>
<feature type="transmembrane region" description="Helical" evidence="1">
    <location>
        <begin position="91"/>
        <end position="110"/>
    </location>
</feature>
<evidence type="ECO:0000313" key="2">
    <source>
        <dbReference type="EMBL" id="GFO34600.1"/>
    </source>
</evidence>
<evidence type="ECO:0000313" key="3">
    <source>
        <dbReference type="Proteomes" id="UP000735302"/>
    </source>
</evidence>
<protein>
    <submittedName>
        <fullName evidence="2">Uncharacterized protein</fullName>
    </submittedName>
</protein>
<keyword evidence="1" id="KW-0472">Membrane</keyword>
<keyword evidence="1" id="KW-1133">Transmembrane helix</keyword>
<gene>
    <name evidence="2" type="ORF">PoB_006110500</name>
</gene>
<proteinExistence type="predicted"/>
<sequence length="114" mass="13168">MRYPTPYDFLKKTYRHRNQCREYFEDAFPIAYRLNLLELQSRGDKRLATRSPGGGNRVEKKLCQYSFVIPGSSGKLLMSACLFVYASRPSVVLCLNVIFVVLDGLWFLMLSSML</sequence>
<accession>A0AAV4CRZ1</accession>
<name>A0AAV4CRZ1_9GAST</name>
<dbReference type="EMBL" id="BLXT01006926">
    <property type="protein sequence ID" value="GFO34600.1"/>
    <property type="molecule type" value="Genomic_DNA"/>
</dbReference>